<evidence type="ECO:0008006" key="5">
    <source>
        <dbReference type="Google" id="ProtNLM"/>
    </source>
</evidence>
<accession>A0A6C2UC97</accession>
<dbReference type="Gene3D" id="2.60.420.10">
    <property type="entry name" value="Maltose phosphorylase, domain 3"/>
    <property type="match status" value="1"/>
</dbReference>
<proteinExistence type="predicted"/>
<gene>
    <name evidence="3" type="ORF">PDESU_05813</name>
</gene>
<dbReference type="Gene3D" id="2.60.120.260">
    <property type="entry name" value="Galactose-binding domain-like"/>
    <property type="match status" value="2"/>
</dbReference>
<feature type="domain" description="Alpha-L-rhamnosidase C-terminal" evidence="2">
    <location>
        <begin position="793"/>
        <end position="838"/>
    </location>
</feature>
<evidence type="ECO:0000313" key="3">
    <source>
        <dbReference type="EMBL" id="VGO17217.1"/>
    </source>
</evidence>
<evidence type="ECO:0000313" key="4">
    <source>
        <dbReference type="Proteomes" id="UP000366872"/>
    </source>
</evidence>
<dbReference type="RefSeq" id="WP_136082706.1">
    <property type="nucleotide sequence ID" value="NZ_CAAHFG010000004.1"/>
</dbReference>
<dbReference type="AlphaFoldDB" id="A0A6C2UC97"/>
<dbReference type="InterPro" id="IPR008928">
    <property type="entry name" value="6-hairpin_glycosidase_sf"/>
</dbReference>
<sequence>METDLFIWHEPSGSGRNRFCRFRQEFELDAVSDSATINLFADSRYRLWVNGTFIGYGPVRFVPAHPEYDTYDLAPHLTEGDNTILVEVTSFGSNTFQSTRDSRAGFIAWGEVAGIDLSTPGNWQCSTSDAWDSEAPAFTFALGAAEILDTRKQDSNEWHPPCPVGNQKLWGKREPRSVPYPSLEKLKPDALTGPYNIANDEQIIGFRQYDPAFDLEAEERRWTRYECQIHSSEEQTVEIGIFWGNHFLNGQPLECRNDERRGNRQNTTLHLSKGWNQLNGEVEQLEEVWGFFLGIPRNAGLTVRDLRHTELLPSADSHSNDWKTVPIDAEPQLPARIRAWDLPVEKEETGIQSWVYEFKNEFDGFVVVEVDAPEGAILDIGYDDWLRDDGLINLYGTNPFVNTIDRYILKGGTQRIQGFHVRGGHYLQLTLTGQGTINDVHVLSANPEFPMIGSFECSDPILSKVWNMSARTLEVSTEDSYSDCPWRERGTYLGDGYVNIHMHRMLNCDTRIQNRFLRLFAQSQFGNGQMPSSAPSWMQTSLEDYTLIWILCLHDYWVMTQDSSLVEELWPTVETILASPEWQADETGLWNADHLNLFIDWGVLPGERRGKGNAALNAFRIRALENAAALAPEDRARELRSEALVVREAFVKNLWIEEEGRYAPSLGESTTALHANILALLFNIGDTRKVCSYVKEQLNTNLTRENGQAEYYFLFYALEALYQNGEAAFAEQLIRDHWGLMLENDSGTLWECFSRGMRQVGSRCHSWAGAPLVTAIRHTLGVRQRDPLNPDKLVIAPNVETIDWARGTYPHPKGDIRVEWKKVDGRIEISLSAPRGIEVESTPI</sequence>
<organism evidence="3 4">
    <name type="scientific">Pontiella desulfatans</name>
    <dbReference type="NCBI Taxonomy" id="2750659"/>
    <lineage>
        <taxon>Bacteria</taxon>
        <taxon>Pseudomonadati</taxon>
        <taxon>Kiritimatiellota</taxon>
        <taxon>Kiritimatiellia</taxon>
        <taxon>Kiritimatiellales</taxon>
        <taxon>Pontiellaceae</taxon>
        <taxon>Pontiella</taxon>
    </lineage>
</organism>
<protein>
    <recommendedName>
        <fullName evidence="5">Alpha-L-rhamnosidase</fullName>
    </recommendedName>
</protein>
<evidence type="ECO:0000259" key="2">
    <source>
        <dbReference type="Pfam" id="PF17390"/>
    </source>
</evidence>
<dbReference type="InterPro" id="IPR008979">
    <property type="entry name" value="Galactose-bd-like_sf"/>
</dbReference>
<dbReference type="InterPro" id="IPR035396">
    <property type="entry name" value="Bac_rhamnosid6H"/>
</dbReference>
<name>A0A6C2UC97_PONDE</name>
<dbReference type="Gene3D" id="1.50.10.10">
    <property type="match status" value="1"/>
</dbReference>
<feature type="domain" description="Alpha-L-rhamnosidase six-hairpin glycosidase" evidence="1">
    <location>
        <begin position="451"/>
        <end position="771"/>
    </location>
</feature>
<dbReference type="Pfam" id="PF17390">
    <property type="entry name" value="Bac_rhamnosid_C"/>
    <property type="match status" value="1"/>
</dbReference>
<evidence type="ECO:0000259" key="1">
    <source>
        <dbReference type="Pfam" id="PF17389"/>
    </source>
</evidence>
<dbReference type="InterPro" id="IPR035398">
    <property type="entry name" value="Bac_rhamnosid_C"/>
</dbReference>
<dbReference type="EMBL" id="CAAHFG010000004">
    <property type="protein sequence ID" value="VGO17217.1"/>
    <property type="molecule type" value="Genomic_DNA"/>
</dbReference>
<dbReference type="PANTHER" id="PTHR34987:SF4">
    <property type="entry name" value="ALPHA-L-RHAMNOSIDASE C-TERMINAL DOMAIN-CONTAINING PROTEIN"/>
    <property type="match status" value="1"/>
</dbReference>
<dbReference type="SUPFAM" id="SSF48208">
    <property type="entry name" value="Six-hairpin glycosidases"/>
    <property type="match status" value="1"/>
</dbReference>
<dbReference type="SUPFAM" id="SSF49785">
    <property type="entry name" value="Galactose-binding domain-like"/>
    <property type="match status" value="1"/>
</dbReference>
<dbReference type="InterPro" id="IPR012341">
    <property type="entry name" value="6hp_glycosidase-like_sf"/>
</dbReference>
<dbReference type="Pfam" id="PF17389">
    <property type="entry name" value="Bac_rhamnosid6H"/>
    <property type="match status" value="1"/>
</dbReference>
<dbReference type="PANTHER" id="PTHR34987">
    <property type="entry name" value="C, PUTATIVE (AFU_ORTHOLOGUE AFUA_3G02880)-RELATED"/>
    <property type="match status" value="1"/>
</dbReference>
<keyword evidence="4" id="KW-1185">Reference proteome</keyword>
<reference evidence="3 4" key="1">
    <citation type="submission" date="2019-04" db="EMBL/GenBank/DDBJ databases">
        <authorList>
            <person name="Van Vliet M D."/>
        </authorList>
    </citation>
    <scope>NUCLEOTIDE SEQUENCE [LARGE SCALE GENOMIC DNA]</scope>
    <source>
        <strain evidence="3 4">F1</strain>
    </source>
</reference>
<dbReference type="GO" id="GO:0005975">
    <property type="term" value="P:carbohydrate metabolic process"/>
    <property type="evidence" value="ECO:0007669"/>
    <property type="project" value="InterPro"/>
</dbReference>
<dbReference type="Proteomes" id="UP000366872">
    <property type="component" value="Unassembled WGS sequence"/>
</dbReference>